<dbReference type="KEGG" id="ome:OLMES_4738"/>
<keyword evidence="6 10" id="KW-0472">Membrane</keyword>
<feature type="transmembrane region" description="Helical" evidence="10">
    <location>
        <begin position="272"/>
        <end position="293"/>
    </location>
</feature>
<protein>
    <submittedName>
        <fullName evidence="11">Chloride channel protein EriC</fullName>
    </submittedName>
</protein>
<gene>
    <name evidence="11" type="ORF">OLMES_4738</name>
</gene>
<dbReference type="InterPro" id="IPR050368">
    <property type="entry name" value="ClC-type_chloride_channel"/>
</dbReference>
<dbReference type="GO" id="GO:0034707">
    <property type="term" value="C:chloride channel complex"/>
    <property type="evidence" value="ECO:0007669"/>
    <property type="project" value="UniProtKB-KW"/>
</dbReference>
<proteinExistence type="predicted"/>
<dbReference type="EMBL" id="CP021425">
    <property type="protein sequence ID" value="ARU58727.1"/>
    <property type="molecule type" value="Genomic_DNA"/>
</dbReference>
<accession>A0A1Y0IDX9</accession>
<comment type="subcellular location">
    <subcellularLocation>
        <location evidence="1">Membrane</location>
        <topology evidence="1">Multi-pass membrane protein</topology>
    </subcellularLocation>
</comment>
<evidence type="ECO:0000256" key="9">
    <source>
        <dbReference type="ARBA" id="ARBA00023303"/>
    </source>
</evidence>
<dbReference type="Pfam" id="PF00654">
    <property type="entry name" value="Voltage_CLC"/>
    <property type="match status" value="1"/>
</dbReference>
<evidence type="ECO:0000256" key="3">
    <source>
        <dbReference type="ARBA" id="ARBA00022692"/>
    </source>
</evidence>
<keyword evidence="4 10" id="KW-1133">Transmembrane helix</keyword>
<keyword evidence="12" id="KW-1185">Reference proteome</keyword>
<keyword evidence="3 10" id="KW-0812">Transmembrane</keyword>
<dbReference type="PRINTS" id="PR00762">
    <property type="entry name" value="CLCHANNEL"/>
</dbReference>
<dbReference type="PANTHER" id="PTHR43427:SF6">
    <property type="entry name" value="CHLORIDE CHANNEL PROTEIN CLC-E"/>
    <property type="match status" value="1"/>
</dbReference>
<evidence type="ECO:0000313" key="12">
    <source>
        <dbReference type="Proteomes" id="UP000196027"/>
    </source>
</evidence>
<organism evidence="11 12">
    <name type="scientific">Oleiphilus messinensis</name>
    <dbReference type="NCBI Taxonomy" id="141451"/>
    <lineage>
        <taxon>Bacteria</taxon>
        <taxon>Pseudomonadati</taxon>
        <taxon>Pseudomonadota</taxon>
        <taxon>Gammaproteobacteria</taxon>
        <taxon>Oceanospirillales</taxon>
        <taxon>Oleiphilaceae</taxon>
        <taxon>Oleiphilus</taxon>
    </lineage>
</organism>
<keyword evidence="2" id="KW-0813">Transport</keyword>
<dbReference type="Gene3D" id="1.10.3080.10">
    <property type="entry name" value="Clc chloride channel"/>
    <property type="match status" value="1"/>
</dbReference>
<evidence type="ECO:0000313" key="11">
    <source>
        <dbReference type="EMBL" id="ARU58727.1"/>
    </source>
</evidence>
<dbReference type="GO" id="GO:0005254">
    <property type="term" value="F:chloride channel activity"/>
    <property type="evidence" value="ECO:0007669"/>
    <property type="project" value="UniProtKB-KW"/>
</dbReference>
<dbReference type="InterPro" id="IPR014743">
    <property type="entry name" value="Cl-channel_core"/>
</dbReference>
<keyword evidence="7" id="KW-0869">Chloride channel</keyword>
<keyword evidence="5" id="KW-0406">Ion transport</keyword>
<dbReference type="AlphaFoldDB" id="A0A1Y0IDX9"/>
<evidence type="ECO:0000256" key="8">
    <source>
        <dbReference type="ARBA" id="ARBA00023214"/>
    </source>
</evidence>
<feature type="transmembrane region" description="Helical" evidence="10">
    <location>
        <begin position="401"/>
        <end position="421"/>
    </location>
</feature>
<dbReference type="InterPro" id="IPR001807">
    <property type="entry name" value="ClC"/>
</dbReference>
<feature type="transmembrane region" description="Helical" evidence="10">
    <location>
        <begin position="69"/>
        <end position="91"/>
    </location>
</feature>
<dbReference type="CDD" id="cd00400">
    <property type="entry name" value="Voltage_gated_ClC"/>
    <property type="match status" value="1"/>
</dbReference>
<dbReference type="Proteomes" id="UP000196027">
    <property type="component" value="Chromosome"/>
</dbReference>
<feature type="transmembrane region" description="Helical" evidence="10">
    <location>
        <begin position="112"/>
        <end position="131"/>
    </location>
</feature>
<feature type="transmembrane region" description="Helical" evidence="10">
    <location>
        <begin position="305"/>
        <end position="324"/>
    </location>
</feature>
<reference evidence="11 12" key="1">
    <citation type="submission" date="2017-05" db="EMBL/GenBank/DDBJ databases">
        <title>Genomic insights into alkan degradation activity of Oleiphilus messinensis.</title>
        <authorList>
            <person name="Kozyavkin S.A."/>
            <person name="Slesarev A.I."/>
            <person name="Golyshin P.N."/>
            <person name="Korzhenkov A."/>
            <person name="Golyshina O.N."/>
            <person name="Toshchakov S.V."/>
        </authorList>
    </citation>
    <scope>NUCLEOTIDE SEQUENCE [LARGE SCALE GENOMIC DNA]</scope>
    <source>
        <strain evidence="11 12">ME102</strain>
    </source>
</reference>
<name>A0A1Y0IDX9_9GAMM</name>
<evidence type="ECO:0000256" key="1">
    <source>
        <dbReference type="ARBA" id="ARBA00004141"/>
    </source>
</evidence>
<dbReference type="RefSeq" id="WP_087463471.1">
    <property type="nucleotide sequence ID" value="NZ_CP021425.1"/>
</dbReference>
<dbReference type="SUPFAM" id="SSF81340">
    <property type="entry name" value="Clc chloride channel"/>
    <property type="match status" value="1"/>
</dbReference>
<feature type="transmembrane region" description="Helical" evidence="10">
    <location>
        <begin position="336"/>
        <end position="360"/>
    </location>
</feature>
<evidence type="ECO:0000256" key="2">
    <source>
        <dbReference type="ARBA" id="ARBA00022448"/>
    </source>
</evidence>
<dbReference type="PANTHER" id="PTHR43427">
    <property type="entry name" value="CHLORIDE CHANNEL PROTEIN CLC-E"/>
    <property type="match status" value="1"/>
</dbReference>
<feature type="transmembrane region" description="Helical" evidence="10">
    <location>
        <begin position="372"/>
        <end position="394"/>
    </location>
</feature>
<keyword evidence="8" id="KW-0868">Chloride</keyword>
<feature type="transmembrane region" description="Helical" evidence="10">
    <location>
        <begin position="23"/>
        <end position="49"/>
    </location>
</feature>
<evidence type="ECO:0000256" key="5">
    <source>
        <dbReference type="ARBA" id="ARBA00023065"/>
    </source>
</evidence>
<sequence>MIREKLHEAYIQLFRRRLASMDALPQLTVLGLFSGAITASIILLFRYMIEAPLTMLLPDGDPEGFESLSTAMHFILPVSGGLVAAILLYLMGVNDRKVGVAYVMERLANHQGYITLKSAAVQFVTGILSLVSGQSAGREGPAVHLGSACGSLLGQFMRLPNNSIRTLVACGTAAAISASFNTPIAGVIFAMEVVMMEFTIASFSPVIIASVTAAIITQTVYGNTPAFVVPQLSLDSLSDIPLILLLACVIAVASAFFVNTLQFFMRFKQHSILLRVSVAGLLTGMAAVIFPEIMGIGYDTVNQTILGEIAIGSLLIIAFVKLLITSMAVGLGMPSGLIGPLLFIGAGIGGAFGLVGQYFWPDTTTSPGFFAMLGMGAMMGCALQAPLAALLALLELTLNPHILLPGILVIVVSSLIASEIMNQKSVFLTILREQGLNYQTDPVIQALRRVSVGAIMERSIKRANKLITYTEAQDLLKSEPRWIIVESDRTPLSALPAADLVRFLGDTQNQPEPKTETADNTTEIDKKPDKSIDLMAIPAQRKDLQSLYFQATLQEALDRFDDSGAELLYVERVSAPTIKTILGVLSRQDIENYYQYKRR</sequence>
<evidence type="ECO:0000256" key="6">
    <source>
        <dbReference type="ARBA" id="ARBA00023136"/>
    </source>
</evidence>
<evidence type="ECO:0000256" key="4">
    <source>
        <dbReference type="ARBA" id="ARBA00022989"/>
    </source>
</evidence>
<evidence type="ECO:0000256" key="10">
    <source>
        <dbReference type="SAM" id="Phobius"/>
    </source>
</evidence>
<feature type="transmembrane region" description="Helical" evidence="10">
    <location>
        <begin position="198"/>
        <end position="220"/>
    </location>
</feature>
<keyword evidence="9" id="KW-0407">Ion channel</keyword>
<feature type="transmembrane region" description="Helical" evidence="10">
    <location>
        <begin position="240"/>
        <end position="260"/>
    </location>
</feature>
<feature type="transmembrane region" description="Helical" evidence="10">
    <location>
        <begin position="166"/>
        <end position="191"/>
    </location>
</feature>
<evidence type="ECO:0000256" key="7">
    <source>
        <dbReference type="ARBA" id="ARBA00023173"/>
    </source>
</evidence>
<dbReference type="OrthoDB" id="9767361at2"/>